<accession>A0ABU0ULH0</accession>
<gene>
    <name evidence="1" type="ORF">QE408_002949</name>
</gene>
<organism evidence="1 2">
    <name type="scientific">Agrobacterium larrymoorei</name>
    <dbReference type="NCBI Taxonomy" id="160699"/>
    <lineage>
        <taxon>Bacteria</taxon>
        <taxon>Pseudomonadati</taxon>
        <taxon>Pseudomonadota</taxon>
        <taxon>Alphaproteobacteria</taxon>
        <taxon>Hyphomicrobiales</taxon>
        <taxon>Rhizobiaceae</taxon>
        <taxon>Rhizobium/Agrobacterium group</taxon>
        <taxon>Agrobacterium</taxon>
    </lineage>
</organism>
<dbReference type="Proteomes" id="UP001224781">
    <property type="component" value="Unassembled WGS sequence"/>
</dbReference>
<sequence length="56" mass="6135">MKAGALPQINWKRWLRPSSRFAEASEAKLPVVQRMTTQGFDRSGGCLTAAPVLSDC</sequence>
<comment type="caution">
    <text evidence="1">The sequence shown here is derived from an EMBL/GenBank/DDBJ whole genome shotgun (WGS) entry which is preliminary data.</text>
</comment>
<keyword evidence="2" id="KW-1185">Reference proteome</keyword>
<name>A0ABU0ULH0_9HYPH</name>
<dbReference type="EMBL" id="JAUTBL010000002">
    <property type="protein sequence ID" value="MDQ1185806.1"/>
    <property type="molecule type" value="Genomic_DNA"/>
</dbReference>
<proteinExistence type="predicted"/>
<evidence type="ECO:0000313" key="1">
    <source>
        <dbReference type="EMBL" id="MDQ1185806.1"/>
    </source>
</evidence>
<evidence type="ECO:0000313" key="2">
    <source>
        <dbReference type="Proteomes" id="UP001224781"/>
    </source>
</evidence>
<protein>
    <submittedName>
        <fullName evidence="1">Uncharacterized protein</fullName>
    </submittedName>
</protein>
<reference evidence="1 2" key="1">
    <citation type="submission" date="2023-07" db="EMBL/GenBank/DDBJ databases">
        <title>Functional and genomic diversity of the sorghum phyllosphere microbiome.</title>
        <authorList>
            <person name="Shade A."/>
        </authorList>
    </citation>
    <scope>NUCLEOTIDE SEQUENCE [LARGE SCALE GENOMIC DNA]</scope>
    <source>
        <strain evidence="1 2">SORGH_AS_1126</strain>
    </source>
</reference>